<evidence type="ECO:0000259" key="2">
    <source>
        <dbReference type="PROSITE" id="PS50200"/>
    </source>
</evidence>
<dbReference type="EnsemblMetazoa" id="HelroT73886">
    <property type="protein sequence ID" value="HelroP73886"/>
    <property type="gene ID" value="HelroG73886"/>
</dbReference>
<dbReference type="GeneID" id="20214950"/>
<evidence type="ECO:0000313" key="5">
    <source>
        <dbReference type="Proteomes" id="UP000015101"/>
    </source>
</evidence>
<dbReference type="AlphaFoldDB" id="T1G1K2"/>
<proteinExistence type="predicted"/>
<dbReference type="PROSITE" id="PS50200">
    <property type="entry name" value="RA"/>
    <property type="match status" value="1"/>
</dbReference>
<dbReference type="eggNOG" id="KOG3751">
    <property type="taxonomic scope" value="Eukaryota"/>
</dbReference>
<dbReference type="SUPFAM" id="SSF50729">
    <property type="entry name" value="PH domain-like"/>
    <property type="match status" value="1"/>
</dbReference>
<dbReference type="Gene3D" id="2.30.29.30">
    <property type="entry name" value="Pleckstrin-homology domain (PH domain)/Phosphotyrosine-binding domain (PTB)"/>
    <property type="match status" value="1"/>
</dbReference>
<feature type="domain" description="PH" evidence="1">
    <location>
        <begin position="116"/>
        <end position="220"/>
    </location>
</feature>
<dbReference type="Gene3D" id="3.10.20.90">
    <property type="entry name" value="Phosphatidylinositol 3-kinase Catalytic Subunit, Chain A, domain 1"/>
    <property type="match status" value="1"/>
</dbReference>
<dbReference type="InterPro" id="IPR000159">
    <property type="entry name" value="RA_dom"/>
</dbReference>
<evidence type="ECO:0008006" key="6">
    <source>
        <dbReference type="Google" id="ProtNLM"/>
    </source>
</evidence>
<sequence length="225" mass="26617">QVIVKIYSEDDSSKTISIDGQTTVEQLSSILIKKYRHAPSKSWSIVEEWENIRMERLMEEHLLVMDELKKRSHDQDHRLWFVNIEHKYDVFKNEQVLYLCSFRHFGSFFLMKDSYNPECSGHLYLRPANKKSWKKLHFVLRASGLYYSLKGKLNKPSDLTCLHNMSDVDIYTSLKGWDHEFKAPTQFGFALKYPGIKYFLCADDAKTLQNWVDNLRIVKVKILKN</sequence>
<evidence type="ECO:0000259" key="1">
    <source>
        <dbReference type="PROSITE" id="PS50003"/>
    </source>
</evidence>
<dbReference type="OMA" id="QAYYSDT"/>
<dbReference type="CDD" id="cd17112">
    <property type="entry name" value="RA_MRL_like"/>
    <property type="match status" value="1"/>
</dbReference>
<dbReference type="PROSITE" id="PS50003">
    <property type="entry name" value="PH_DOMAIN"/>
    <property type="match status" value="1"/>
</dbReference>
<dbReference type="HOGENOM" id="CLU_023207_1_1_1"/>
<dbReference type="InterPro" id="IPR039664">
    <property type="entry name" value="GRB/APBB1IP"/>
</dbReference>
<dbReference type="EMBL" id="KB095959">
    <property type="protein sequence ID" value="ESO09598.1"/>
    <property type="molecule type" value="Genomic_DNA"/>
</dbReference>
<dbReference type="PANTHER" id="PTHR11243">
    <property type="entry name" value="GROWTH FACTOR RECEPTOR-BOUND PROTEIN"/>
    <property type="match status" value="1"/>
</dbReference>
<dbReference type="PANTHER" id="PTHR11243:SF23">
    <property type="entry name" value="LD06925P"/>
    <property type="match status" value="1"/>
</dbReference>
<dbReference type="STRING" id="6412.T1G1K2"/>
<reference evidence="3 5" key="2">
    <citation type="journal article" date="2013" name="Nature">
        <title>Insights into bilaterian evolution from three spiralian genomes.</title>
        <authorList>
            <person name="Simakov O."/>
            <person name="Marletaz F."/>
            <person name="Cho S.J."/>
            <person name="Edsinger-Gonzales E."/>
            <person name="Havlak P."/>
            <person name="Hellsten U."/>
            <person name="Kuo D.H."/>
            <person name="Larsson T."/>
            <person name="Lv J."/>
            <person name="Arendt D."/>
            <person name="Savage R."/>
            <person name="Osoegawa K."/>
            <person name="de Jong P."/>
            <person name="Grimwood J."/>
            <person name="Chapman J.A."/>
            <person name="Shapiro H."/>
            <person name="Aerts A."/>
            <person name="Otillar R.P."/>
            <person name="Terry A.Y."/>
            <person name="Boore J.L."/>
            <person name="Grigoriev I.V."/>
            <person name="Lindberg D.R."/>
            <person name="Seaver E.C."/>
            <person name="Weisblat D.A."/>
            <person name="Putnam N.H."/>
            <person name="Rokhsar D.S."/>
        </authorList>
    </citation>
    <scope>NUCLEOTIDE SEQUENCE</scope>
</reference>
<dbReference type="OrthoDB" id="6235964at2759"/>
<dbReference type="SMART" id="SM00233">
    <property type="entry name" value="PH"/>
    <property type="match status" value="1"/>
</dbReference>
<reference evidence="4" key="3">
    <citation type="submission" date="2015-06" db="UniProtKB">
        <authorList>
            <consortium name="EnsemblMetazoa"/>
        </authorList>
    </citation>
    <scope>IDENTIFICATION</scope>
</reference>
<name>T1G1K2_HELRO</name>
<feature type="domain" description="Ras-associating" evidence="2">
    <location>
        <begin position="1"/>
        <end position="86"/>
    </location>
</feature>
<dbReference type="EMBL" id="AMQM01003002">
    <property type="status" value="NOT_ANNOTATED_CDS"/>
    <property type="molecule type" value="Genomic_DNA"/>
</dbReference>
<dbReference type="InterPro" id="IPR001849">
    <property type="entry name" value="PH_domain"/>
</dbReference>
<reference evidence="5" key="1">
    <citation type="submission" date="2012-12" db="EMBL/GenBank/DDBJ databases">
        <authorList>
            <person name="Hellsten U."/>
            <person name="Grimwood J."/>
            <person name="Chapman J.A."/>
            <person name="Shapiro H."/>
            <person name="Aerts A."/>
            <person name="Otillar R.P."/>
            <person name="Terry A.Y."/>
            <person name="Boore J.L."/>
            <person name="Simakov O."/>
            <person name="Marletaz F."/>
            <person name="Cho S.-J."/>
            <person name="Edsinger-Gonzales E."/>
            <person name="Havlak P."/>
            <person name="Kuo D.-H."/>
            <person name="Larsson T."/>
            <person name="Lv J."/>
            <person name="Arendt D."/>
            <person name="Savage R."/>
            <person name="Osoegawa K."/>
            <person name="de Jong P."/>
            <person name="Lindberg D.R."/>
            <person name="Seaver E.C."/>
            <person name="Weisblat D.A."/>
            <person name="Putnam N.H."/>
            <person name="Grigoriev I.V."/>
            <person name="Rokhsar D.S."/>
        </authorList>
    </citation>
    <scope>NUCLEOTIDE SEQUENCE</scope>
</reference>
<evidence type="ECO:0000313" key="3">
    <source>
        <dbReference type="EMBL" id="ESO09598.1"/>
    </source>
</evidence>
<dbReference type="Proteomes" id="UP000015101">
    <property type="component" value="Unassembled WGS sequence"/>
</dbReference>
<dbReference type="Pfam" id="PF00169">
    <property type="entry name" value="PH"/>
    <property type="match status" value="1"/>
</dbReference>
<keyword evidence="5" id="KW-1185">Reference proteome</keyword>
<dbReference type="InterPro" id="IPR011993">
    <property type="entry name" value="PH-like_dom_sf"/>
</dbReference>
<dbReference type="SUPFAM" id="SSF54236">
    <property type="entry name" value="Ubiquitin-like"/>
    <property type="match status" value="1"/>
</dbReference>
<dbReference type="CTD" id="20214950"/>
<protein>
    <recommendedName>
        <fullName evidence="6">PH domain-containing protein</fullName>
    </recommendedName>
</protein>
<accession>T1G1K2</accession>
<evidence type="ECO:0000313" key="4">
    <source>
        <dbReference type="EnsemblMetazoa" id="HelroP73886"/>
    </source>
</evidence>
<dbReference type="InterPro" id="IPR029071">
    <property type="entry name" value="Ubiquitin-like_domsf"/>
</dbReference>
<dbReference type="KEGG" id="hro:HELRODRAFT_73886"/>
<organism evidence="4 5">
    <name type="scientific">Helobdella robusta</name>
    <name type="common">Californian leech</name>
    <dbReference type="NCBI Taxonomy" id="6412"/>
    <lineage>
        <taxon>Eukaryota</taxon>
        <taxon>Metazoa</taxon>
        <taxon>Spiralia</taxon>
        <taxon>Lophotrochozoa</taxon>
        <taxon>Annelida</taxon>
        <taxon>Clitellata</taxon>
        <taxon>Hirudinea</taxon>
        <taxon>Rhynchobdellida</taxon>
        <taxon>Glossiphoniidae</taxon>
        <taxon>Helobdella</taxon>
    </lineage>
</organism>
<dbReference type="RefSeq" id="XP_009012691.1">
    <property type="nucleotide sequence ID" value="XM_009014443.1"/>
</dbReference>
<dbReference type="InParanoid" id="T1G1K2"/>
<dbReference type="GO" id="GO:0007165">
    <property type="term" value="P:signal transduction"/>
    <property type="evidence" value="ECO:0007669"/>
    <property type="project" value="InterPro"/>
</dbReference>
<dbReference type="Pfam" id="PF21989">
    <property type="entry name" value="RA_2"/>
    <property type="match status" value="1"/>
</dbReference>
<gene>
    <name evidence="4" type="primary">20214950</name>
    <name evidence="3" type="ORF">HELRODRAFT_73886</name>
</gene>